<dbReference type="InterPro" id="IPR035958">
    <property type="entry name" value="SecB-like_sf"/>
</dbReference>
<keyword evidence="5" id="KW-0143">Chaperone</keyword>
<evidence type="ECO:0000256" key="1">
    <source>
        <dbReference type="ARBA" id="ARBA00009990"/>
    </source>
</evidence>
<dbReference type="SUPFAM" id="SSF54611">
    <property type="entry name" value="SecB-like"/>
    <property type="match status" value="1"/>
</dbReference>
<comment type="similarity">
    <text evidence="1">Belongs to the SecB family.</text>
</comment>
<evidence type="ECO:0000313" key="7">
    <source>
        <dbReference type="Proteomes" id="UP000585665"/>
    </source>
</evidence>
<keyword evidence="2" id="KW-0813">Transport</keyword>
<evidence type="ECO:0000313" key="6">
    <source>
        <dbReference type="EMBL" id="NVN39204.1"/>
    </source>
</evidence>
<evidence type="ECO:0000256" key="2">
    <source>
        <dbReference type="ARBA" id="ARBA00022448"/>
    </source>
</evidence>
<dbReference type="Gene3D" id="3.10.420.10">
    <property type="entry name" value="SecB-like"/>
    <property type="match status" value="1"/>
</dbReference>
<organism evidence="6 7">
    <name type="scientific">Ameyamaea chiangmaiensis</name>
    <dbReference type="NCBI Taxonomy" id="442969"/>
    <lineage>
        <taxon>Bacteria</taxon>
        <taxon>Pseudomonadati</taxon>
        <taxon>Pseudomonadota</taxon>
        <taxon>Alphaproteobacteria</taxon>
        <taxon>Acetobacterales</taxon>
        <taxon>Acetobacteraceae</taxon>
        <taxon>Ameyamaea</taxon>
    </lineage>
</organism>
<dbReference type="RefSeq" id="WP_176612219.1">
    <property type="nucleotide sequence ID" value="NZ_JABXXR010000004.1"/>
</dbReference>
<gene>
    <name evidence="6" type="ORF">HUK82_01305</name>
</gene>
<dbReference type="PANTHER" id="PTHR36918:SF1">
    <property type="entry name" value="PROTEIN-EXPORT PROTEIN SECB"/>
    <property type="match status" value="1"/>
</dbReference>
<dbReference type="AlphaFoldDB" id="A0A850P5U5"/>
<keyword evidence="4" id="KW-0811">Translocation</keyword>
<evidence type="ECO:0000256" key="5">
    <source>
        <dbReference type="ARBA" id="ARBA00023186"/>
    </source>
</evidence>
<sequence>MNGRHQDTLSSAAETLGGGSFETPVPQILAGVQYVKTVSFAVHDSPGILGRLPAQPHIALGLDVTAQQLGDHQPNFEVALRMRVQSLMAAPTAETPEPATIYQADILYAGMFTLQNATPETFEPMLLIEAPRLIFPAARNYLADLTREAGLPPTLLQPVDFRALWRQRRAEP</sequence>
<dbReference type="Proteomes" id="UP000585665">
    <property type="component" value="Unassembled WGS sequence"/>
</dbReference>
<dbReference type="GO" id="GO:0051262">
    <property type="term" value="P:protein tetramerization"/>
    <property type="evidence" value="ECO:0007669"/>
    <property type="project" value="InterPro"/>
</dbReference>
<dbReference type="PANTHER" id="PTHR36918">
    <property type="match status" value="1"/>
</dbReference>
<dbReference type="Pfam" id="PF02556">
    <property type="entry name" value="SecB"/>
    <property type="match status" value="1"/>
</dbReference>
<keyword evidence="3" id="KW-0653">Protein transport</keyword>
<reference evidence="6 7" key="1">
    <citation type="submission" date="2020-06" db="EMBL/GenBank/DDBJ databases">
        <title>Description of novel acetic acid bacteria.</title>
        <authorList>
            <person name="Sombolestani A."/>
        </authorList>
    </citation>
    <scope>NUCLEOTIDE SEQUENCE [LARGE SCALE GENOMIC DNA]</scope>
    <source>
        <strain evidence="6 7">LMG 27010</strain>
    </source>
</reference>
<evidence type="ECO:0000256" key="4">
    <source>
        <dbReference type="ARBA" id="ARBA00023010"/>
    </source>
</evidence>
<evidence type="ECO:0000256" key="3">
    <source>
        <dbReference type="ARBA" id="ARBA00022927"/>
    </source>
</evidence>
<name>A0A850P5U5_9PROT</name>
<dbReference type="GO" id="GO:0051082">
    <property type="term" value="F:unfolded protein binding"/>
    <property type="evidence" value="ECO:0007669"/>
    <property type="project" value="InterPro"/>
</dbReference>
<proteinExistence type="inferred from homology"/>
<protein>
    <submittedName>
        <fullName evidence="6">Protein-export chaperone SecB</fullName>
    </submittedName>
</protein>
<accession>A0A850P5U5</accession>
<dbReference type="EMBL" id="JABXXR010000004">
    <property type="protein sequence ID" value="NVN39204.1"/>
    <property type="molecule type" value="Genomic_DNA"/>
</dbReference>
<keyword evidence="7" id="KW-1185">Reference proteome</keyword>
<dbReference type="InterPro" id="IPR003708">
    <property type="entry name" value="SecB"/>
</dbReference>
<dbReference type="GO" id="GO:0015031">
    <property type="term" value="P:protein transport"/>
    <property type="evidence" value="ECO:0007669"/>
    <property type="project" value="UniProtKB-KW"/>
</dbReference>
<comment type="caution">
    <text evidence="6">The sequence shown here is derived from an EMBL/GenBank/DDBJ whole genome shotgun (WGS) entry which is preliminary data.</text>
</comment>